<dbReference type="RefSeq" id="WP_308292288.1">
    <property type="nucleotide sequence ID" value="NZ_BAAALN010000012.1"/>
</dbReference>
<evidence type="ECO:0000256" key="1">
    <source>
        <dbReference type="SAM" id="MobiDB-lite"/>
    </source>
</evidence>
<dbReference type="InterPro" id="IPR049975">
    <property type="entry name" value="SAV_915-like_dom"/>
</dbReference>
<dbReference type="EMBL" id="BAAALN010000012">
    <property type="protein sequence ID" value="GAA1246817.1"/>
    <property type="molecule type" value="Genomic_DNA"/>
</dbReference>
<evidence type="ECO:0008006" key="4">
    <source>
        <dbReference type="Google" id="ProtNLM"/>
    </source>
</evidence>
<proteinExistence type="predicted"/>
<feature type="region of interest" description="Disordered" evidence="1">
    <location>
        <begin position="1"/>
        <end position="28"/>
    </location>
</feature>
<evidence type="ECO:0000313" key="3">
    <source>
        <dbReference type="Proteomes" id="UP001500653"/>
    </source>
</evidence>
<organism evidence="2 3">
    <name type="scientific">Prauserella halophila</name>
    <dbReference type="NCBI Taxonomy" id="185641"/>
    <lineage>
        <taxon>Bacteria</taxon>
        <taxon>Bacillati</taxon>
        <taxon>Actinomycetota</taxon>
        <taxon>Actinomycetes</taxon>
        <taxon>Pseudonocardiales</taxon>
        <taxon>Pseudonocardiaceae</taxon>
        <taxon>Prauserella</taxon>
    </lineage>
</organism>
<gene>
    <name evidence="2" type="ORF">GCM10009676_36290</name>
</gene>
<accession>A0ABN1WE35</accession>
<dbReference type="Proteomes" id="UP001500653">
    <property type="component" value="Unassembled WGS sequence"/>
</dbReference>
<dbReference type="NCBIfam" id="NF042914">
    <property type="entry name" value="SAV915_dom"/>
    <property type="match status" value="1"/>
</dbReference>
<evidence type="ECO:0000313" key="2">
    <source>
        <dbReference type="EMBL" id="GAA1246817.1"/>
    </source>
</evidence>
<sequence length="140" mass="15391">MPIHLADGGASGLLGSAPADPGSNTRPWHIARTWDNPDHGPRTVTVMSVTNPQLPPVVYLPTGPHDGKHTRQTDVELRRTPDGRLALLAYTAVDRLTECCGEHQPWMLVQTSDLQTLHESQPYDVILVDAEIPEELRHPA</sequence>
<name>A0ABN1WE35_9PSEU</name>
<reference evidence="2 3" key="1">
    <citation type="journal article" date="2019" name="Int. J. Syst. Evol. Microbiol.">
        <title>The Global Catalogue of Microorganisms (GCM) 10K type strain sequencing project: providing services to taxonomists for standard genome sequencing and annotation.</title>
        <authorList>
            <consortium name="The Broad Institute Genomics Platform"/>
            <consortium name="The Broad Institute Genome Sequencing Center for Infectious Disease"/>
            <person name="Wu L."/>
            <person name="Ma J."/>
        </authorList>
    </citation>
    <scope>NUCLEOTIDE SEQUENCE [LARGE SCALE GENOMIC DNA]</scope>
    <source>
        <strain evidence="2 3">JCM 13023</strain>
    </source>
</reference>
<feature type="compositionally biased region" description="Low complexity" evidence="1">
    <location>
        <begin position="1"/>
        <end position="20"/>
    </location>
</feature>
<comment type="caution">
    <text evidence="2">The sequence shown here is derived from an EMBL/GenBank/DDBJ whole genome shotgun (WGS) entry which is preliminary data.</text>
</comment>
<keyword evidence="3" id="KW-1185">Reference proteome</keyword>
<protein>
    <recommendedName>
        <fullName evidence="4">SseB protein N-terminal domain-containing protein</fullName>
    </recommendedName>
</protein>